<keyword evidence="15" id="KW-1185">Reference proteome</keyword>
<dbReference type="InterPro" id="IPR001917">
    <property type="entry name" value="Aminotrans_II_pyridoxalP_BS"/>
</dbReference>
<dbReference type="HAMAP" id="MF_01023">
    <property type="entry name" value="HisC_aminotrans_2"/>
    <property type="match status" value="1"/>
</dbReference>
<feature type="domain" description="Aminotransferase class I/classII large" evidence="13">
    <location>
        <begin position="71"/>
        <end position="370"/>
    </location>
</feature>
<keyword evidence="8 11" id="KW-0663">Pyridoxal phosphate</keyword>
<evidence type="ECO:0000256" key="5">
    <source>
        <dbReference type="ARBA" id="ARBA00022576"/>
    </source>
</evidence>
<dbReference type="GO" id="GO:0004400">
    <property type="term" value="F:histidinol-phosphate transaminase activity"/>
    <property type="evidence" value="ECO:0007669"/>
    <property type="project" value="UniProtKB-EC"/>
</dbReference>
<dbReference type="PROSITE" id="PS00599">
    <property type="entry name" value="AA_TRANSFER_CLASS_2"/>
    <property type="match status" value="1"/>
</dbReference>
<dbReference type="PANTHER" id="PTHR42885">
    <property type="entry name" value="HISTIDINOL-PHOSPHATE AMINOTRANSFERASE-RELATED"/>
    <property type="match status" value="1"/>
</dbReference>
<dbReference type="Gene3D" id="3.40.640.10">
    <property type="entry name" value="Type I PLP-dependent aspartate aminotransferase-like (Major domain)"/>
    <property type="match status" value="1"/>
</dbReference>
<keyword evidence="7 11" id="KW-0808">Transferase</keyword>
<dbReference type="InterPro" id="IPR015424">
    <property type="entry name" value="PyrdxlP-dep_Trfase"/>
</dbReference>
<comment type="pathway">
    <text evidence="2 11">Amino-acid biosynthesis; L-histidine biosynthesis; L-histidine from 5-phospho-alpha-D-ribose 1-diphosphate: step 7/9.</text>
</comment>
<dbReference type="NCBIfam" id="TIGR01141">
    <property type="entry name" value="hisC"/>
    <property type="match status" value="1"/>
</dbReference>
<dbReference type="InterPro" id="IPR015421">
    <property type="entry name" value="PyrdxlP-dep_Trfase_major"/>
</dbReference>
<feature type="modified residue" description="N6-(pyridoxal phosphate)lysine" evidence="11">
    <location>
        <position position="236"/>
    </location>
</feature>
<dbReference type="CDD" id="cd00609">
    <property type="entry name" value="AAT_like"/>
    <property type="match status" value="1"/>
</dbReference>
<dbReference type="SUPFAM" id="SSF53383">
    <property type="entry name" value="PLP-dependent transferases"/>
    <property type="match status" value="1"/>
</dbReference>
<gene>
    <name evidence="11 14" type="primary">hisC</name>
    <name evidence="14" type="ORF">WMO13_03985</name>
</gene>
<comment type="catalytic activity">
    <reaction evidence="10 11">
        <text>L-histidinol phosphate + 2-oxoglutarate = 3-(imidazol-4-yl)-2-oxopropyl phosphate + L-glutamate</text>
        <dbReference type="Rhea" id="RHEA:23744"/>
        <dbReference type="ChEBI" id="CHEBI:16810"/>
        <dbReference type="ChEBI" id="CHEBI:29985"/>
        <dbReference type="ChEBI" id="CHEBI:57766"/>
        <dbReference type="ChEBI" id="CHEBI:57980"/>
        <dbReference type="EC" id="2.6.1.9"/>
    </reaction>
</comment>
<evidence type="ECO:0000256" key="12">
    <source>
        <dbReference type="SAM" id="MobiDB-lite"/>
    </source>
</evidence>
<comment type="cofactor">
    <cofactor evidence="1 11">
        <name>pyridoxal 5'-phosphate</name>
        <dbReference type="ChEBI" id="CHEBI:597326"/>
    </cofactor>
</comment>
<evidence type="ECO:0000256" key="11">
    <source>
        <dbReference type="HAMAP-Rule" id="MF_01023"/>
    </source>
</evidence>
<dbReference type="InterPro" id="IPR015422">
    <property type="entry name" value="PyrdxlP-dep_Trfase_small"/>
</dbReference>
<name>A0ABZ3C2G3_9GAMM</name>
<keyword evidence="6 11" id="KW-0028">Amino-acid biosynthesis</keyword>
<comment type="subunit">
    <text evidence="4 11">Homodimer.</text>
</comment>
<evidence type="ECO:0000256" key="6">
    <source>
        <dbReference type="ARBA" id="ARBA00022605"/>
    </source>
</evidence>
<evidence type="ECO:0000256" key="1">
    <source>
        <dbReference type="ARBA" id="ARBA00001933"/>
    </source>
</evidence>
<dbReference type="Gene3D" id="3.90.1150.10">
    <property type="entry name" value="Aspartate Aminotransferase, domain 1"/>
    <property type="match status" value="1"/>
</dbReference>
<evidence type="ECO:0000256" key="2">
    <source>
        <dbReference type="ARBA" id="ARBA00005011"/>
    </source>
</evidence>
<reference evidence="14 15" key="1">
    <citation type="submission" date="2024-03" db="EMBL/GenBank/DDBJ databases">
        <title>Complete Genome Sequence and Annotation of Ignatzschineria larvae DSM 13226.</title>
        <authorList>
            <person name="Cantrell E."/>
            <person name="Burcham Z.M."/>
        </authorList>
    </citation>
    <scope>NUCLEOTIDE SEQUENCE [LARGE SCALE GENOMIC DNA]</scope>
    <source>
        <strain evidence="14 15">DSM 13226</strain>
    </source>
</reference>
<keyword evidence="9 11" id="KW-0368">Histidine biosynthesis</keyword>
<feature type="compositionally biased region" description="Basic and acidic residues" evidence="12">
    <location>
        <begin position="1"/>
        <end position="21"/>
    </location>
</feature>
<evidence type="ECO:0000256" key="9">
    <source>
        <dbReference type="ARBA" id="ARBA00023102"/>
    </source>
</evidence>
<keyword evidence="5 11" id="KW-0032">Aminotransferase</keyword>
<evidence type="ECO:0000259" key="13">
    <source>
        <dbReference type="Pfam" id="PF00155"/>
    </source>
</evidence>
<organism evidence="14 15">
    <name type="scientific">Ignatzschineria larvae DSM 13226</name>
    <dbReference type="NCBI Taxonomy" id="1111732"/>
    <lineage>
        <taxon>Bacteria</taxon>
        <taxon>Pseudomonadati</taxon>
        <taxon>Pseudomonadota</taxon>
        <taxon>Gammaproteobacteria</taxon>
        <taxon>Cardiobacteriales</taxon>
        <taxon>Ignatzschineriaceae</taxon>
        <taxon>Ignatzschineria</taxon>
    </lineage>
</organism>
<dbReference type="Proteomes" id="UP001449178">
    <property type="component" value="Chromosome"/>
</dbReference>
<dbReference type="PANTHER" id="PTHR42885:SF2">
    <property type="entry name" value="HISTIDINOL-PHOSPHATE AMINOTRANSFERASE"/>
    <property type="match status" value="1"/>
</dbReference>
<evidence type="ECO:0000256" key="3">
    <source>
        <dbReference type="ARBA" id="ARBA00007970"/>
    </source>
</evidence>
<evidence type="ECO:0000313" key="14">
    <source>
        <dbReference type="EMBL" id="WZW88552.1"/>
    </source>
</evidence>
<evidence type="ECO:0000313" key="15">
    <source>
        <dbReference type="Proteomes" id="UP001449178"/>
    </source>
</evidence>
<evidence type="ECO:0000256" key="4">
    <source>
        <dbReference type="ARBA" id="ARBA00011738"/>
    </source>
</evidence>
<dbReference type="EC" id="2.6.1.9" evidence="11"/>
<evidence type="ECO:0000256" key="7">
    <source>
        <dbReference type="ARBA" id="ARBA00022679"/>
    </source>
</evidence>
<proteinExistence type="inferred from homology"/>
<dbReference type="InterPro" id="IPR005861">
    <property type="entry name" value="HisP_aminotrans"/>
</dbReference>
<sequence>MERVSENQNEKKEADKRDNNKDAQNQANIDTLARRSILNSEPYITAPRVSGAIYLDANENPYGRRYSLTLEANRYPEPQPTTLINRYAKFLQVDPSEILVTLGGDTGIDLLIKAFCEPGQDRLLYCPPTFGMYQVTCDLYGVETVAVPLQDDFSLDLPAILTALSDQKIKMLFLCSPNNPTANKMNAQEMIQILEKARDRAIVVVDEAYIELSEAESFTPKLKDYPHLAIIRTLSKAFGLAGIRCGFVVANQPVIALLRRVMSPYPIPVPVIAMAEMALSDEGIAQMQQDRATILANKKVLIEALSACNEVIRVYPSDTNFILVQLRDVTKAINALTDQGIFVRQQSSAQLNQCVRISVGLPEENEALVAVLAGLS</sequence>
<evidence type="ECO:0000256" key="10">
    <source>
        <dbReference type="ARBA" id="ARBA00047481"/>
    </source>
</evidence>
<dbReference type="Pfam" id="PF00155">
    <property type="entry name" value="Aminotran_1_2"/>
    <property type="match status" value="1"/>
</dbReference>
<evidence type="ECO:0000256" key="8">
    <source>
        <dbReference type="ARBA" id="ARBA00022898"/>
    </source>
</evidence>
<protein>
    <recommendedName>
        <fullName evidence="11">Histidinol-phosphate aminotransferase</fullName>
        <ecNumber evidence="11">2.6.1.9</ecNumber>
    </recommendedName>
    <alternativeName>
        <fullName evidence="11">Imidazole acetol-phosphate transaminase</fullName>
    </alternativeName>
</protein>
<feature type="region of interest" description="Disordered" evidence="12">
    <location>
        <begin position="1"/>
        <end position="28"/>
    </location>
</feature>
<accession>A0ABZ3C2G3</accession>
<comment type="similarity">
    <text evidence="3 11">Belongs to the class-II pyridoxal-phosphate-dependent aminotransferase family. Histidinol-phosphate aminotransferase subfamily.</text>
</comment>
<dbReference type="InterPro" id="IPR004839">
    <property type="entry name" value="Aminotransferase_I/II_large"/>
</dbReference>
<dbReference type="EMBL" id="CP150637">
    <property type="protein sequence ID" value="WZW88552.1"/>
    <property type="molecule type" value="Genomic_DNA"/>
</dbReference>
<dbReference type="RefSeq" id="WP_084331464.1">
    <property type="nucleotide sequence ID" value="NZ_AZOD01000012.1"/>
</dbReference>